<protein>
    <recommendedName>
        <fullName evidence="5">DUF1440 domain-containing protein</fullName>
    </recommendedName>
</protein>
<feature type="transmembrane region" description="Helical" evidence="1">
    <location>
        <begin position="124"/>
        <end position="144"/>
    </location>
</feature>
<sequence>MIRRLARGAAAGALATLTMSAVMLAGQRAGLMPGQPPRHIVRAALPGHRHRPKRGERTLGALAHLGFGAATGAAFGVLTGNRRPTVRFGVGYALLVWLGAYQGWVPALNILPPASRDPARGRPAVMAAAHVVYGATLALAVGALRRAGGTPTKEDR</sequence>
<dbReference type="EMBL" id="VYTZ01000003">
    <property type="protein sequence ID" value="KAA9380043.1"/>
    <property type="molecule type" value="Genomic_DNA"/>
</dbReference>
<evidence type="ECO:0000256" key="2">
    <source>
        <dbReference type="SAM" id="SignalP"/>
    </source>
</evidence>
<reference evidence="3 4" key="1">
    <citation type="submission" date="2019-09" db="EMBL/GenBank/DDBJ databases">
        <title>Screening of Novel Bioactive Compounds from Soil-Associated.</title>
        <authorList>
            <person name="Gong X."/>
        </authorList>
    </citation>
    <scope>NUCLEOTIDE SEQUENCE [LARGE SCALE GENOMIC DNA]</scope>
    <source>
        <strain evidence="3 4">Gxj-6</strain>
    </source>
</reference>
<evidence type="ECO:0000313" key="4">
    <source>
        <dbReference type="Proteomes" id="UP000327011"/>
    </source>
</evidence>
<keyword evidence="1" id="KW-0812">Transmembrane</keyword>
<evidence type="ECO:0000313" key="3">
    <source>
        <dbReference type="EMBL" id="KAA9380043.1"/>
    </source>
</evidence>
<feature type="signal peptide" evidence="2">
    <location>
        <begin position="1"/>
        <end position="25"/>
    </location>
</feature>
<feature type="chain" id="PRO_5039598926" description="DUF1440 domain-containing protein" evidence="2">
    <location>
        <begin position="26"/>
        <end position="156"/>
    </location>
</feature>
<dbReference type="Proteomes" id="UP000327011">
    <property type="component" value="Unassembled WGS sequence"/>
</dbReference>
<gene>
    <name evidence="3" type="ORF">F5972_10555</name>
</gene>
<comment type="caution">
    <text evidence="3">The sequence shown here is derived from an EMBL/GenBank/DDBJ whole genome shotgun (WGS) entry which is preliminary data.</text>
</comment>
<accession>A0A5J5K9C8</accession>
<keyword evidence="4" id="KW-1185">Reference proteome</keyword>
<evidence type="ECO:0000256" key="1">
    <source>
        <dbReference type="SAM" id="Phobius"/>
    </source>
</evidence>
<name>A0A5J5K9C8_9ACTN</name>
<keyword evidence="2" id="KW-0732">Signal</keyword>
<feature type="transmembrane region" description="Helical" evidence="1">
    <location>
        <begin position="59"/>
        <end position="78"/>
    </location>
</feature>
<evidence type="ECO:0008006" key="5">
    <source>
        <dbReference type="Google" id="ProtNLM"/>
    </source>
</evidence>
<dbReference type="Pfam" id="PF20587">
    <property type="entry name" value="DUF6789"/>
    <property type="match status" value="1"/>
</dbReference>
<organism evidence="3 4">
    <name type="scientific">Microbispora cellulosiformans</name>
    <dbReference type="NCBI Taxonomy" id="2614688"/>
    <lineage>
        <taxon>Bacteria</taxon>
        <taxon>Bacillati</taxon>
        <taxon>Actinomycetota</taxon>
        <taxon>Actinomycetes</taxon>
        <taxon>Streptosporangiales</taxon>
        <taxon>Streptosporangiaceae</taxon>
        <taxon>Microbispora</taxon>
    </lineage>
</organism>
<proteinExistence type="predicted"/>
<keyword evidence="1" id="KW-0472">Membrane</keyword>
<keyword evidence="1" id="KW-1133">Transmembrane helix</keyword>
<dbReference type="InterPro" id="IPR046739">
    <property type="entry name" value="DUF6789"/>
</dbReference>
<dbReference type="AlphaFoldDB" id="A0A5J5K9C8"/>
<feature type="transmembrane region" description="Helical" evidence="1">
    <location>
        <begin position="85"/>
        <end position="104"/>
    </location>
</feature>
<dbReference type="RefSeq" id="WP_150933233.1">
    <property type="nucleotide sequence ID" value="NZ_VYTZ01000003.1"/>
</dbReference>